<evidence type="ECO:0000313" key="2">
    <source>
        <dbReference type="Proteomes" id="UP000232455"/>
    </source>
</evidence>
<gene>
    <name evidence="1" type="ORF">ATI02_3204</name>
</gene>
<name>A0ABX4Q0I8_9PSED</name>
<proteinExistence type="predicted"/>
<dbReference type="RefSeq" id="WP_161555388.1">
    <property type="nucleotide sequence ID" value="NZ_PHHE01000001.1"/>
</dbReference>
<sequence>MDLAKNPDRNWPLNGADAGMKYQSIVGAGLLANVVCQIQEFCLTHRIREQARSHI</sequence>
<dbReference type="Proteomes" id="UP000232455">
    <property type="component" value="Unassembled WGS sequence"/>
</dbReference>
<comment type="caution">
    <text evidence="1">The sequence shown here is derived from an EMBL/GenBank/DDBJ whole genome shotgun (WGS) entry which is preliminary data.</text>
</comment>
<dbReference type="EMBL" id="PHHE01000001">
    <property type="protein sequence ID" value="PKA70309.1"/>
    <property type="molecule type" value="Genomic_DNA"/>
</dbReference>
<organism evidence="1 2">
    <name type="scientific">Pseudomonas baetica</name>
    <dbReference type="NCBI Taxonomy" id="674054"/>
    <lineage>
        <taxon>Bacteria</taxon>
        <taxon>Pseudomonadati</taxon>
        <taxon>Pseudomonadota</taxon>
        <taxon>Gammaproteobacteria</taxon>
        <taxon>Pseudomonadales</taxon>
        <taxon>Pseudomonadaceae</taxon>
        <taxon>Pseudomonas</taxon>
    </lineage>
</organism>
<accession>A0ABX4Q0I8</accession>
<keyword evidence="2" id="KW-1185">Reference proteome</keyword>
<evidence type="ECO:0000313" key="1">
    <source>
        <dbReference type="EMBL" id="PKA70309.1"/>
    </source>
</evidence>
<protein>
    <submittedName>
        <fullName evidence="1">Uncharacterized protein</fullName>
    </submittedName>
</protein>
<reference evidence="1 2" key="1">
    <citation type="submission" date="2017-11" db="EMBL/GenBank/DDBJ databases">
        <title>Genome sequencing of a diverse group of Pseudomonas species.</title>
        <authorList>
            <person name="Loper J."/>
        </authorList>
    </citation>
    <scope>NUCLEOTIDE SEQUENCE [LARGE SCALE GENOMIC DNA]</scope>
    <source>
        <strain evidence="1 2">LMG 25716</strain>
    </source>
</reference>